<organism evidence="2 3">
    <name type="scientific">Monilinia fructicola</name>
    <name type="common">Brown rot fungus</name>
    <name type="synonym">Ciboria fructicola</name>
    <dbReference type="NCBI Taxonomy" id="38448"/>
    <lineage>
        <taxon>Eukaryota</taxon>
        <taxon>Fungi</taxon>
        <taxon>Dikarya</taxon>
        <taxon>Ascomycota</taxon>
        <taxon>Pezizomycotina</taxon>
        <taxon>Leotiomycetes</taxon>
        <taxon>Helotiales</taxon>
        <taxon>Sclerotiniaceae</taxon>
        <taxon>Monilinia</taxon>
    </lineage>
</organism>
<dbReference type="Gene3D" id="2.40.50.140">
    <property type="entry name" value="Nucleic acid-binding proteins"/>
    <property type="match status" value="1"/>
</dbReference>
<proteinExistence type="predicted"/>
<feature type="region of interest" description="Disordered" evidence="1">
    <location>
        <begin position="106"/>
        <end position="130"/>
    </location>
</feature>
<feature type="compositionally biased region" description="Low complexity" evidence="1">
    <location>
        <begin position="106"/>
        <end position="117"/>
    </location>
</feature>
<feature type="region of interest" description="Disordered" evidence="1">
    <location>
        <begin position="391"/>
        <end position="419"/>
    </location>
</feature>
<evidence type="ECO:0000256" key="1">
    <source>
        <dbReference type="SAM" id="MobiDB-lite"/>
    </source>
</evidence>
<feature type="region of interest" description="Disordered" evidence="1">
    <location>
        <begin position="43"/>
        <end position="70"/>
    </location>
</feature>
<protein>
    <recommendedName>
        <fullName evidence="4">OB domain-containing protein</fullName>
    </recommendedName>
</protein>
<accession>A0A5M9JV88</accession>
<evidence type="ECO:0008006" key="4">
    <source>
        <dbReference type="Google" id="ProtNLM"/>
    </source>
</evidence>
<dbReference type="VEuPathDB" id="FungiDB:MFRU_003g02200"/>
<dbReference type="InterPro" id="IPR012340">
    <property type="entry name" value="NA-bd_OB-fold"/>
</dbReference>
<dbReference type="Proteomes" id="UP000322873">
    <property type="component" value="Unassembled WGS sequence"/>
</dbReference>
<feature type="region of interest" description="Disordered" evidence="1">
    <location>
        <begin position="458"/>
        <end position="521"/>
    </location>
</feature>
<keyword evidence="3" id="KW-1185">Reference proteome</keyword>
<feature type="compositionally biased region" description="Polar residues" evidence="1">
    <location>
        <begin position="606"/>
        <end position="615"/>
    </location>
</feature>
<comment type="caution">
    <text evidence="2">The sequence shown here is derived from an EMBL/GenBank/DDBJ whole genome shotgun (WGS) entry which is preliminary data.</text>
</comment>
<name>A0A5M9JV88_MONFR</name>
<feature type="compositionally biased region" description="Polar residues" evidence="1">
    <location>
        <begin position="173"/>
        <end position="188"/>
    </location>
</feature>
<feature type="compositionally biased region" description="Polar residues" evidence="1">
    <location>
        <begin position="470"/>
        <end position="491"/>
    </location>
</feature>
<feature type="compositionally biased region" description="Pro residues" evidence="1">
    <location>
        <begin position="458"/>
        <end position="468"/>
    </location>
</feature>
<feature type="region of interest" description="Disordered" evidence="1">
    <location>
        <begin position="166"/>
        <end position="191"/>
    </location>
</feature>
<feature type="compositionally biased region" description="Polar residues" evidence="1">
    <location>
        <begin position="585"/>
        <end position="596"/>
    </location>
</feature>
<dbReference type="EMBL" id="VICG01000004">
    <property type="protein sequence ID" value="KAA8572597.1"/>
    <property type="molecule type" value="Genomic_DNA"/>
</dbReference>
<sequence length="625" mass="69696">MSPKFIFLAGAPTSDSLNWDESNLLNDFTEPFTQFLHLAQDSPCPNSARNNITRSRLDSPTAPPNPDWRQLPLERQHLTTGISQDHALQPIYRGHGLDFFSTTTLISPSQSQSQSPSLDDDPNLSPSHEREFDETLSHFYEHSYAIHADIPSSQIAAHASFTSTTRSDGDASLCTSHSTSLDESQSVFPPSGARVEDVHIPAAGHLTHLRDLPQAQYLSSIVPQTMTVNLIVGLISISEPRAVETRRGGDVSLVEMLVGDETKSGFSINFWLSGKGKEEVRRSLDSLRVQDVVLVKNVALGSFQNRVHGQSLRKDMTKVWLLYREKIDRRDVGGCYGKGDVGGKEAADGQLAKVRRVRSWVEGNFFMNESFCERHLPRELSCQRVTSRESSHETVISSRQRKTHLAKLPQHNQIPQLPSVATHARPRSLHFFPPMSIRPHPHDGHLINLLQVNPAIPNPHSWPDPLSFPPKTTTQSNATASRKQSKVSSPFSRKRIPPLFHPSIHPSIHQSINPPPRFSTPLLESAKKKERTNERSPTRCALNFVPSRALFSDRILLTGGLCGMDIHHSNETLDSGIEMVKHAARSTQHTPSTNRETTARNEERQTTNQPTNLQGDPQKLKTPKS</sequence>
<gene>
    <name evidence="2" type="ORF">EYC84_003199</name>
</gene>
<reference evidence="2 3" key="1">
    <citation type="submission" date="2019-06" db="EMBL/GenBank/DDBJ databases">
        <title>Genome Sequence of the Brown Rot Fungal Pathogen Monilinia fructicola.</title>
        <authorList>
            <person name="De Miccolis Angelini R.M."/>
            <person name="Landi L."/>
            <person name="Abate D."/>
            <person name="Pollastro S."/>
            <person name="Romanazzi G."/>
            <person name="Faretra F."/>
        </authorList>
    </citation>
    <scope>NUCLEOTIDE SEQUENCE [LARGE SCALE GENOMIC DNA]</scope>
    <source>
        <strain evidence="2 3">Mfrc123</strain>
    </source>
</reference>
<dbReference type="AlphaFoldDB" id="A0A5M9JV88"/>
<feature type="region of interest" description="Disordered" evidence="1">
    <location>
        <begin position="582"/>
        <end position="625"/>
    </location>
</feature>
<evidence type="ECO:0000313" key="2">
    <source>
        <dbReference type="EMBL" id="KAA8572597.1"/>
    </source>
</evidence>
<feature type="compositionally biased region" description="Polar residues" evidence="1">
    <location>
        <begin position="43"/>
        <end position="54"/>
    </location>
</feature>
<evidence type="ECO:0000313" key="3">
    <source>
        <dbReference type="Proteomes" id="UP000322873"/>
    </source>
</evidence>
<dbReference type="SUPFAM" id="SSF50249">
    <property type="entry name" value="Nucleic acid-binding proteins"/>
    <property type="match status" value="1"/>
</dbReference>